<dbReference type="InterPro" id="IPR011089">
    <property type="entry name" value="GmrSD_C"/>
</dbReference>
<keyword evidence="4" id="KW-1185">Reference proteome</keyword>
<organism evidence="3 4">
    <name type="scientific">Spongiactinospora rosea</name>
    <dbReference type="NCBI Taxonomy" id="2248750"/>
    <lineage>
        <taxon>Bacteria</taxon>
        <taxon>Bacillati</taxon>
        <taxon>Actinomycetota</taxon>
        <taxon>Actinomycetes</taxon>
        <taxon>Streptosporangiales</taxon>
        <taxon>Streptosporangiaceae</taxon>
        <taxon>Spongiactinospora</taxon>
    </lineage>
</organism>
<sequence>MKANETTLRKLIQGDQQLLVPLYQRQYTWERPQLTQLWSDITAQVDVLAEHRQDAPSHFLGSVVLAPGPELAPSRSQWIIVDGQQRLTTLMLALCAIRDHLVAEDPTALERINELHLINKFQQGELRYRLLPTQADRTAFKACVDGAIDGKSDSLVGNAYQFFRGMLREFDDPADPHDIARVESVLLDRLNLVQILVERDDNAFRIFESINNTGMRLSQVDLIRNYVFMCLPTRGQHVYDEYWKPIQDLLDAKAMEQLMYLVLVLKEGGEAQYNAVYRGHQRLLLTLSGSESRIEEYAQDLYRRARHLKQILFPADDLPFAERLRFLKEWQASTVYPLVMRLLEFREDDHIGDEELNEALAYVESFLVRRLIAGVTTGNLNRIFQRLAVQLAAEEEVPQAIRVALSPARLYWPSDAQLREEVRSRAFYWQGRTVQQKLVLRRIEESLGSKERVDLADKRITIEHVLPQSMTADWLSELATGGDDADLLHRQLVHTLGNLTLSGYNSELSNNSFAAKREQLGHSGLVMNQEIAACERWGKAEILTRSDRLADRVIAIWPGPEESGWGSSASRDWTLLHSAVAALPAATWTSYSDLAELIGSHPVPVGVHLASVPVLNAHRVLTRSGQVSDSFRWADPDDDRDVYEVLRAEGLIFDEAGRASADQHISVREIAELLGLPIVADLAETETTGDESLSPQAMTTLEQRFMNQLNEQSGPQAAGAVQRLLEHWRSRGGEVQYGTSANASCAPVIKVGGRLLYAMRFYPKTTEIPFGLLRNRKPFNDPALREELRQRLNDAPGVDIPVAKLELYPPIKNTLLASIAVYDVVVAVLDWFMAKVTVSED</sequence>
<dbReference type="EMBL" id="QMEY01000003">
    <property type="protein sequence ID" value="RBQ20053.1"/>
    <property type="molecule type" value="Genomic_DNA"/>
</dbReference>
<gene>
    <name evidence="3" type="ORF">DP939_09500</name>
</gene>
<name>A0A366M2M1_9ACTN</name>
<reference evidence="3 4" key="1">
    <citation type="submission" date="2018-06" db="EMBL/GenBank/DDBJ databases">
        <title>Sphaerisporangium craniellae sp. nov., isolated from a marine sponge in the South China Sea.</title>
        <authorList>
            <person name="Li L."/>
        </authorList>
    </citation>
    <scope>NUCLEOTIDE SEQUENCE [LARGE SCALE GENOMIC DNA]</scope>
    <source>
        <strain evidence="3 4">LHW63015</strain>
    </source>
</reference>
<feature type="domain" description="GmrSD restriction endonucleases C-terminal" evidence="2">
    <location>
        <begin position="412"/>
        <end position="551"/>
    </location>
</feature>
<protein>
    <recommendedName>
        <fullName evidence="5">DUF262 domain-containing protein</fullName>
    </recommendedName>
</protein>
<evidence type="ECO:0000259" key="1">
    <source>
        <dbReference type="Pfam" id="PF03235"/>
    </source>
</evidence>
<evidence type="ECO:0000313" key="4">
    <source>
        <dbReference type="Proteomes" id="UP000253303"/>
    </source>
</evidence>
<accession>A0A366M2M1</accession>
<dbReference type="AlphaFoldDB" id="A0A366M2M1"/>
<dbReference type="PANTHER" id="PTHR35149:SF2">
    <property type="entry name" value="DUF262 DOMAIN-CONTAINING PROTEIN"/>
    <property type="match status" value="1"/>
</dbReference>
<evidence type="ECO:0000259" key="2">
    <source>
        <dbReference type="Pfam" id="PF07510"/>
    </source>
</evidence>
<proteinExistence type="predicted"/>
<evidence type="ECO:0008006" key="5">
    <source>
        <dbReference type="Google" id="ProtNLM"/>
    </source>
</evidence>
<dbReference type="Pfam" id="PF07510">
    <property type="entry name" value="GmrSD_C"/>
    <property type="match status" value="1"/>
</dbReference>
<feature type="domain" description="GmrSD restriction endonucleases N-terminal" evidence="1">
    <location>
        <begin position="9"/>
        <end position="228"/>
    </location>
</feature>
<dbReference type="Pfam" id="PF03235">
    <property type="entry name" value="GmrSD_N"/>
    <property type="match status" value="1"/>
</dbReference>
<dbReference type="PANTHER" id="PTHR35149">
    <property type="entry name" value="SLL5132 PROTEIN"/>
    <property type="match status" value="1"/>
</dbReference>
<dbReference type="Proteomes" id="UP000253303">
    <property type="component" value="Unassembled WGS sequence"/>
</dbReference>
<dbReference type="InterPro" id="IPR036388">
    <property type="entry name" value="WH-like_DNA-bd_sf"/>
</dbReference>
<comment type="caution">
    <text evidence="3">The sequence shown here is derived from an EMBL/GenBank/DDBJ whole genome shotgun (WGS) entry which is preliminary data.</text>
</comment>
<dbReference type="Gene3D" id="1.10.10.10">
    <property type="entry name" value="Winged helix-like DNA-binding domain superfamily/Winged helix DNA-binding domain"/>
    <property type="match status" value="1"/>
</dbReference>
<evidence type="ECO:0000313" key="3">
    <source>
        <dbReference type="EMBL" id="RBQ20053.1"/>
    </source>
</evidence>
<dbReference type="InterPro" id="IPR004919">
    <property type="entry name" value="GmrSD_N"/>
</dbReference>